<keyword evidence="2 4" id="KW-0808">Transferase</keyword>
<dbReference type="InterPro" id="IPR005940">
    <property type="entry name" value="Anthranilate_Pribosyl_Tfrase"/>
</dbReference>
<dbReference type="SUPFAM" id="SSF52418">
    <property type="entry name" value="Nucleoside phosphorylase/phosphoribosyltransferase catalytic domain"/>
    <property type="match status" value="1"/>
</dbReference>
<protein>
    <submittedName>
        <fullName evidence="4">Glycosyl transferase family protein</fullName>
    </submittedName>
</protein>
<dbReference type="SUPFAM" id="SSF47648">
    <property type="entry name" value="Nucleoside phosphorylase/phosphoribosyltransferase N-terminal domain"/>
    <property type="match status" value="1"/>
</dbReference>
<dbReference type="InterPro" id="IPR036320">
    <property type="entry name" value="Glycosyl_Trfase_fam3_N_dom_sf"/>
</dbReference>
<sequence>MSLAAYVHALGRGPGRSRALTQDEARDAMTQIIAGTAAPEAVGALLMLMRYRGETAPEIAGCAEALRASLPLWPGPPAGLDWPSYAAGRSRGLPWFLLSARLVAMAGVPVLLHGWNGAQSGPASVRGALEIAGIPVAAGMDAAAAQLATTGITYLPLETFAPRALELLRLREVLGLRSAVNTVLRVMNPSRAPAAVQGVFHPPYRALQAEACGLLDLANLTVLKGGGGEFERHPSKAVALFGRRDGAEWSSEAPPLCDETRRLAPEQTGAALDPQDLARLWSGACEDPFATAIVLGTAELALQTAGHAAARPLAESLWARRNDTPPPNRLSH</sequence>
<dbReference type="RefSeq" id="WP_377393539.1">
    <property type="nucleotide sequence ID" value="NZ_JBHUIX010000021.1"/>
</dbReference>
<gene>
    <name evidence="4" type="ORF">ACFSM0_17425</name>
</gene>
<dbReference type="PANTHER" id="PTHR43285">
    <property type="entry name" value="ANTHRANILATE PHOSPHORIBOSYLTRANSFERASE"/>
    <property type="match status" value="1"/>
</dbReference>
<dbReference type="InterPro" id="IPR035902">
    <property type="entry name" value="Nuc_phospho_transferase"/>
</dbReference>
<keyword evidence="5" id="KW-1185">Reference proteome</keyword>
<dbReference type="NCBIfam" id="NF006564">
    <property type="entry name" value="PRK09071.1"/>
    <property type="match status" value="1"/>
</dbReference>
<dbReference type="Gene3D" id="3.40.1030.10">
    <property type="entry name" value="Nucleoside phosphorylase/phosphoribosyltransferase catalytic domain"/>
    <property type="match status" value="1"/>
</dbReference>
<organism evidence="4 5">
    <name type="scientific">Rhodobacter lacus</name>
    <dbReference type="NCBI Taxonomy" id="1641972"/>
    <lineage>
        <taxon>Bacteria</taxon>
        <taxon>Pseudomonadati</taxon>
        <taxon>Pseudomonadota</taxon>
        <taxon>Alphaproteobacteria</taxon>
        <taxon>Rhodobacterales</taxon>
        <taxon>Rhodobacter group</taxon>
        <taxon>Rhodobacter</taxon>
    </lineage>
</organism>
<evidence type="ECO:0000256" key="1">
    <source>
        <dbReference type="ARBA" id="ARBA00022676"/>
    </source>
</evidence>
<evidence type="ECO:0000259" key="3">
    <source>
        <dbReference type="Pfam" id="PF02885"/>
    </source>
</evidence>
<evidence type="ECO:0000256" key="2">
    <source>
        <dbReference type="ARBA" id="ARBA00022679"/>
    </source>
</evidence>
<dbReference type="PANTHER" id="PTHR43285:SF2">
    <property type="entry name" value="ANTHRANILATE PHOSPHORIBOSYLTRANSFERASE"/>
    <property type="match status" value="1"/>
</dbReference>
<dbReference type="GO" id="GO:0016740">
    <property type="term" value="F:transferase activity"/>
    <property type="evidence" value="ECO:0007669"/>
    <property type="project" value="UniProtKB-KW"/>
</dbReference>
<name>A0ABW5ABY1_9RHOB</name>
<reference evidence="5" key="1">
    <citation type="journal article" date="2019" name="Int. J. Syst. Evol. Microbiol.">
        <title>The Global Catalogue of Microorganisms (GCM) 10K type strain sequencing project: providing services to taxonomists for standard genome sequencing and annotation.</title>
        <authorList>
            <consortium name="The Broad Institute Genomics Platform"/>
            <consortium name="The Broad Institute Genome Sequencing Center for Infectious Disease"/>
            <person name="Wu L."/>
            <person name="Ma J."/>
        </authorList>
    </citation>
    <scope>NUCLEOTIDE SEQUENCE [LARGE SCALE GENOMIC DNA]</scope>
    <source>
        <strain evidence="5">CCUG 55131</strain>
    </source>
</reference>
<keyword evidence="1" id="KW-0328">Glycosyltransferase</keyword>
<feature type="domain" description="Glycosyl transferase family 3 N-terminal" evidence="3">
    <location>
        <begin position="12"/>
        <end position="69"/>
    </location>
</feature>
<dbReference type="Pfam" id="PF02885">
    <property type="entry name" value="Glycos_trans_3N"/>
    <property type="match status" value="1"/>
</dbReference>
<accession>A0ABW5ABY1</accession>
<comment type="caution">
    <text evidence="4">The sequence shown here is derived from an EMBL/GenBank/DDBJ whole genome shotgun (WGS) entry which is preliminary data.</text>
</comment>
<dbReference type="EMBL" id="JBHUIX010000021">
    <property type="protein sequence ID" value="MFD2175878.1"/>
    <property type="molecule type" value="Genomic_DNA"/>
</dbReference>
<proteinExistence type="predicted"/>
<evidence type="ECO:0000313" key="4">
    <source>
        <dbReference type="EMBL" id="MFD2175878.1"/>
    </source>
</evidence>
<dbReference type="InterPro" id="IPR017459">
    <property type="entry name" value="Glycosyl_Trfase_fam3_N_dom"/>
</dbReference>
<dbReference type="Proteomes" id="UP001597413">
    <property type="component" value="Unassembled WGS sequence"/>
</dbReference>
<dbReference type="Gene3D" id="1.20.970.10">
    <property type="entry name" value="Transferase, Pyrimidine Nucleoside Phosphorylase, Chain C"/>
    <property type="match status" value="1"/>
</dbReference>
<evidence type="ECO:0000313" key="5">
    <source>
        <dbReference type="Proteomes" id="UP001597413"/>
    </source>
</evidence>